<dbReference type="SMART" id="SM00066">
    <property type="entry name" value="GAL4"/>
    <property type="match status" value="1"/>
</dbReference>
<evidence type="ECO:0000313" key="8">
    <source>
        <dbReference type="Proteomes" id="UP000603453"/>
    </source>
</evidence>
<dbReference type="Proteomes" id="UP000603453">
    <property type="component" value="Unassembled WGS sequence"/>
</dbReference>
<dbReference type="PROSITE" id="PS00463">
    <property type="entry name" value="ZN2_CY6_FUNGAL_1"/>
    <property type="match status" value="1"/>
</dbReference>
<feature type="domain" description="Zn(2)-C6 fungal-type" evidence="6">
    <location>
        <begin position="17"/>
        <end position="47"/>
    </location>
</feature>
<dbReference type="PROSITE" id="PS50048">
    <property type="entry name" value="ZN2_CY6_FUNGAL_2"/>
    <property type="match status" value="1"/>
</dbReference>
<dbReference type="GO" id="GO:0006351">
    <property type="term" value="P:DNA-templated transcription"/>
    <property type="evidence" value="ECO:0007669"/>
    <property type="project" value="InterPro"/>
</dbReference>
<name>A0A8H7RCE1_9FUNG</name>
<keyword evidence="5" id="KW-0539">Nucleus</keyword>
<keyword evidence="4" id="KW-0804">Transcription</keyword>
<dbReference type="GO" id="GO:0008270">
    <property type="term" value="F:zinc ion binding"/>
    <property type="evidence" value="ECO:0007669"/>
    <property type="project" value="InterPro"/>
</dbReference>
<dbReference type="InterPro" id="IPR007219">
    <property type="entry name" value="XnlR_reg_dom"/>
</dbReference>
<dbReference type="CDD" id="cd12148">
    <property type="entry name" value="fungal_TF_MHR"/>
    <property type="match status" value="1"/>
</dbReference>
<dbReference type="CDD" id="cd00067">
    <property type="entry name" value="GAL4"/>
    <property type="match status" value="1"/>
</dbReference>
<dbReference type="Pfam" id="PF00172">
    <property type="entry name" value="Zn_clus"/>
    <property type="match status" value="1"/>
</dbReference>
<dbReference type="GO" id="GO:0005634">
    <property type="term" value="C:nucleus"/>
    <property type="evidence" value="ECO:0007669"/>
    <property type="project" value="UniProtKB-SubCell"/>
</dbReference>
<dbReference type="GO" id="GO:0003677">
    <property type="term" value="F:DNA binding"/>
    <property type="evidence" value="ECO:0007669"/>
    <property type="project" value="InterPro"/>
</dbReference>
<dbReference type="EMBL" id="JAEPRD010000023">
    <property type="protein sequence ID" value="KAG2207750.1"/>
    <property type="molecule type" value="Genomic_DNA"/>
</dbReference>
<evidence type="ECO:0000256" key="3">
    <source>
        <dbReference type="ARBA" id="ARBA00023015"/>
    </source>
</evidence>
<evidence type="ECO:0000259" key="6">
    <source>
        <dbReference type="PROSITE" id="PS50048"/>
    </source>
</evidence>
<evidence type="ECO:0000256" key="5">
    <source>
        <dbReference type="ARBA" id="ARBA00023242"/>
    </source>
</evidence>
<dbReference type="SMART" id="SM00906">
    <property type="entry name" value="Fungal_trans"/>
    <property type="match status" value="1"/>
</dbReference>
<keyword evidence="3" id="KW-0805">Transcription regulation</keyword>
<dbReference type="InterPro" id="IPR050815">
    <property type="entry name" value="TF_fung"/>
</dbReference>
<dbReference type="SUPFAM" id="SSF57701">
    <property type="entry name" value="Zn2/Cys6 DNA-binding domain"/>
    <property type="match status" value="1"/>
</dbReference>
<evidence type="ECO:0000256" key="2">
    <source>
        <dbReference type="ARBA" id="ARBA00022723"/>
    </source>
</evidence>
<comment type="caution">
    <text evidence="7">The sequence shown here is derived from an EMBL/GenBank/DDBJ whole genome shotgun (WGS) entry which is preliminary data.</text>
</comment>
<evidence type="ECO:0000256" key="4">
    <source>
        <dbReference type="ARBA" id="ARBA00023163"/>
    </source>
</evidence>
<accession>A0A8H7RCE1</accession>
<reference evidence="7" key="1">
    <citation type="submission" date="2020-12" db="EMBL/GenBank/DDBJ databases">
        <title>Metabolic potential, ecology and presence of endohyphal bacteria is reflected in genomic diversity of Mucoromycotina.</title>
        <authorList>
            <person name="Muszewska A."/>
            <person name="Okrasinska A."/>
            <person name="Steczkiewicz K."/>
            <person name="Drgas O."/>
            <person name="Orlowska M."/>
            <person name="Perlinska-Lenart U."/>
            <person name="Aleksandrzak-Piekarczyk T."/>
            <person name="Szatraj K."/>
            <person name="Zielenkiewicz U."/>
            <person name="Pilsyk S."/>
            <person name="Malc E."/>
            <person name="Mieczkowski P."/>
            <person name="Kruszewska J.S."/>
            <person name="Biernat P."/>
            <person name="Pawlowska J."/>
        </authorList>
    </citation>
    <scope>NUCLEOTIDE SEQUENCE</scope>
    <source>
        <strain evidence="7">WA0000017839</strain>
    </source>
</reference>
<comment type="subcellular location">
    <subcellularLocation>
        <location evidence="1">Nucleus</location>
    </subcellularLocation>
</comment>
<proteinExistence type="predicted"/>
<evidence type="ECO:0000256" key="1">
    <source>
        <dbReference type="ARBA" id="ARBA00004123"/>
    </source>
</evidence>
<protein>
    <recommendedName>
        <fullName evidence="6">Zn(2)-C6 fungal-type domain-containing protein</fullName>
    </recommendedName>
</protein>
<dbReference type="GO" id="GO:0000981">
    <property type="term" value="F:DNA-binding transcription factor activity, RNA polymerase II-specific"/>
    <property type="evidence" value="ECO:0007669"/>
    <property type="project" value="InterPro"/>
</dbReference>
<dbReference type="PANTHER" id="PTHR47338:SF5">
    <property type="entry name" value="ZN(II)2CYS6 TRANSCRIPTION FACTOR (EUROFUNG)"/>
    <property type="match status" value="1"/>
</dbReference>
<dbReference type="Pfam" id="PF04082">
    <property type="entry name" value="Fungal_trans"/>
    <property type="match status" value="1"/>
</dbReference>
<keyword evidence="2" id="KW-0479">Metal-binding</keyword>
<dbReference type="Gene3D" id="4.10.240.10">
    <property type="entry name" value="Zn(2)-C6 fungal-type DNA-binding domain"/>
    <property type="match status" value="1"/>
</dbReference>
<sequence length="684" mass="77389">MEANEANEAKRKRLSLACNVCRRKKIKCDGIKPVCGKCLKQDQECSYSSSNKKRGPRQGHIEILEQRLKKMEELMTTNAGSGNLQLDRLPTEPLREYQAAPQGPESHIEAPLPDSAPSTDVIQHLVDTYFQHCAMIAPIIDVEGFKSSVRNNTCNMFLLYSIMAVAARYSKRADIVESPLWMSGEKYGMKARALISQVIDNPSIENVQGLIILDMNEYGCGRGPRIWTYTGLAIRMAIEIGLHKEKVFEEGVNPFLPLEKWYWYETRRKVFWETLMHDKFTSAATGKPSVLDPKDCEIMLPVDLDVLDNTSGNDFYQASLDKKKLIHYHIVRDEMTNLITGIQMNPLDTNLAEHRVYLNRVGWTSHILHATVLLGKVSHFINSGNDDAKPFATYENNLEFEELDNALDAWVKDLPLQIKNTPANLERYRNSSNMRSTQYVLGHILHNSLVVLLHRPSLVVADLTGFNQVTQETHAKVHKSLEKCLSAADDVTVMIKDLCCQIEMMPPFISYSVYTTATVVVNNIFTDDAQKNKLAEAALKEYFRFLSEMKIYWAMSDKLYLMICDLYAIHQKVVNTCQNSQMTTTGSINSSGSWNNNNNNDNAFLSTYPSKACVPITEKTVIGAPPTNDATKNQQGWNTHDLMFQTNDEQGRGRSIFTTPPNTSVSAPSFDVWLRQQQQNRSSS</sequence>
<evidence type="ECO:0000313" key="7">
    <source>
        <dbReference type="EMBL" id="KAG2207750.1"/>
    </source>
</evidence>
<dbReference type="InterPro" id="IPR001138">
    <property type="entry name" value="Zn2Cys6_DnaBD"/>
</dbReference>
<gene>
    <name evidence="7" type="ORF">INT47_011870</name>
</gene>
<dbReference type="InterPro" id="IPR036864">
    <property type="entry name" value="Zn2-C6_fun-type_DNA-bd_sf"/>
</dbReference>
<dbReference type="PANTHER" id="PTHR47338">
    <property type="entry name" value="ZN(II)2CYS6 TRANSCRIPTION FACTOR (EUROFUNG)-RELATED"/>
    <property type="match status" value="1"/>
</dbReference>
<organism evidence="7 8">
    <name type="scientific">Mucor saturninus</name>
    <dbReference type="NCBI Taxonomy" id="64648"/>
    <lineage>
        <taxon>Eukaryota</taxon>
        <taxon>Fungi</taxon>
        <taxon>Fungi incertae sedis</taxon>
        <taxon>Mucoromycota</taxon>
        <taxon>Mucoromycotina</taxon>
        <taxon>Mucoromycetes</taxon>
        <taxon>Mucorales</taxon>
        <taxon>Mucorineae</taxon>
        <taxon>Mucoraceae</taxon>
        <taxon>Mucor</taxon>
    </lineage>
</organism>
<keyword evidence="8" id="KW-1185">Reference proteome</keyword>
<dbReference type="AlphaFoldDB" id="A0A8H7RCE1"/>
<dbReference type="OrthoDB" id="2123952at2759"/>